<gene>
    <name evidence="1" type="ORF">Amon02_000468900</name>
</gene>
<proteinExistence type="predicted"/>
<protein>
    <submittedName>
        <fullName evidence="1">Unnamed protein product</fullName>
    </submittedName>
</protein>
<comment type="caution">
    <text evidence="1">The sequence shown here is derived from an EMBL/GenBank/DDBJ whole genome shotgun (WGS) entry which is preliminary data.</text>
</comment>
<organism evidence="1 2">
    <name type="scientific">Ambrosiozyma monospora</name>
    <name type="common">Yeast</name>
    <name type="synonym">Endomycopsis monosporus</name>
    <dbReference type="NCBI Taxonomy" id="43982"/>
    <lineage>
        <taxon>Eukaryota</taxon>
        <taxon>Fungi</taxon>
        <taxon>Dikarya</taxon>
        <taxon>Ascomycota</taxon>
        <taxon>Saccharomycotina</taxon>
        <taxon>Pichiomycetes</taxon>
        <taxon>Pichiales</taxon>
        <taxon>Pichiaceae</taxon>
        <taxon>Ambrosiozyma</taxon>
    </lineage>
</organism>
<evidence type="ECO:0000313" key="1">
    <source>
        <dbReference type="EMBL" id="GME80960.1"/>
    </source>
</evidence>
<name>A0ACB5T4C0_AMBMO</name>
<dbReference type="Proteomes" id="UP001165064">
    <property type="component" value="Unassembled WGS sequence"/>
</dbReference>
<reference evidence="1" key="1">
    <citation type="submission" date="2023-04" db="EMBL/GenBank/DDBJ databases">
        <title>Ambrosiozyma monospora NBRC 10751.</title>
        <authorList>
            <person name="Ichikawa N."/>
            <person name="Sato H."/>
            <person name="Tonouchi N."/>
        </authorList>
    </citation>
    <scope>NUCLEOTIDE SEQUENCE</scope>
    <source>
        <strain evidence="1">NBRC 10751</strain>
    </source>
</reference>
<dbReference type="EMBL" id="BSXS01003278">
    <property type="protein sequence ID" value="GME80960.1"/>
    <property type="molecule type" value="Genomic_DNA"/>
</dbReference>
<evidence type="ECO:0000313" key="2">
    <source>
        <dbReference type="Proteomes" id="UP001165064"/>
    </source>
</evidence>
<keyword evidence="2" id="KW-1185">Reference proteome</keyword>
<accession>A0ACB5T4C0</accession>
<sequence>MSQSRNHVFSDNDQENQHDHYKKHAIQTQETTCKLPSLSKPIEETESNEPNKLHQYLPDYGKYALFRKPFLLKLTFIVILISIANTAQGYITALLNICQMQPAFLHYTGNPTGAVLGAINTAPELGGMITLGLASHLSDTLGRRTPLIIGSVFVLIAVVLQSCAQNYAMFLIGGLFNGFGGSIGQVAATSLVSEVSYPPYRQVMSVICSTSWFMGANLAAWIGYGVKDVTGN</sequence>